<dbReference type="InterPro" id="IPR010869">
    <property type="entry name" value="DUF1501"/>
</dbReference>
<dbReference type="RefSeq" id="WP_114068072.1">
    <property type="nucleotide sequence ID" value="NZ_CP030850.1"/>
</dbReference>
<organism evidence="1 2">
    <name type="scientific">Runella rosea</name>
    <dbReference type="NCBI Taxonomy" id="2259595"/>
    <lineage>
        <taxon>Bacteria</taxon>
        <taxon>Pseudomonadati</taxon>
        <taxon>Bacteroidota</taxon>
        <taxon>Cytophagia</taxon>
        <taxon>Cytophagales</taxon>
        <taxon>Spirosomataceae</taxon>
        <taxon>Runella</taxon>
    </lineage>
</organism>
<dbReference type="Pfam" id="PF07394">
    <property type="entry name" value="DUF1501"/>
    <property type="match status" value="1"/>
</dbReference>
<dbReference type="NCBIfam" id="TIGR04183">
    <property type="entry name" value="Por_Secre_tail"/>
    <property type="match status" value="1"/>
</dbReference>
<dbReference type="PANTHER" id="PTHR43737:SF1">
    <property type="entry name" value="DUF1501 DOMAIN-CONTAINING PROTEIN"/>
    <property type="match status" value="1"/>
</dbReference>
<accession>A0A344TKW8</accession>
<keyword evidence="2" id="KW-1185">Reference proteome</keyword>
<dbReference type="Proteomes" id="UP000251993">
    <property type="component" value="Chromosome"/>
</dbReference>
<reference evidence="1 2" key="1">
    <citation type="submission" date="2018-07" db="EMBL/GenBank/DDBJ databases">
        <title>Genome sequencing of Runella.</title>
        <authorList>
            <person name="Baek M.-G."/>
            <person name="Yi H."/>
        </authorList>
    </citation>
    <scope>NUCLEOTIDE SEQUENCE [LARGE SCALE GENOMIC DNA]</scope>
    <source>
        <strain evidence="1 2">HYN0085</strain>
    </source>
</reference>
<protein>
    <recommendedName>
        <fullName evidence="3">Por secretion system C-terminal sorting domain-containing protein</fullName>
    </recommendedName>
</protein>
<dbReference type="OrthoDB" id="9779968at2"/>
<dbReference type="InterPro" id="IPR026444">
    <property type="entry name" value="Secre_tail"/>
</dbReference>
<dbReference type="EMBL" id="CP030850">
    <property type="protein sequence ID" value="AXE19289.1"/>
    <property type="molecule type" value="Genomic_DNA"/>
</dbReference>
<sequence length="516" mass="56670">MNRKEFIQQLSLISGGVAFGMGNMPVKAFAHNPFALNLEATNGKIFVLVQLSGGNDGLNTVVPYENPLYYNKRANIAIKKESVLPLTSQMGLNPAMSALKALYDNGKMSIVQNVGYPSPNRSHFRSTDIWLTASDANEVLDEGWVGRYLTQLYPGFPIQIPDQPMAIQLGAVESLLIQSDLGSTGVVFNDPNNFYNLVKGTSVDTDPIPNTLAGEELKFMRQIASQSVAYSDIIKKKWDNATKNVTSFPNTNLGTQLKIVGELISGGLQTPFYLTTIGGFDTHANQVVANATTTGTHANLLKTVSEAVAAFQKDMTKRGLGDKVVVMTFSEFGRRVTQNGTMGTDHGSAAPLFVVGNSVLGGLVGKNPVLSDVDNNGDIKYEFDFRQVYTSVLQDYLGVERAMATTIMGNKEFKTVPIFKPVPDTTLATNPDFNLEQNFPNPFTDLTRITYTINKQMYIKLALYDLMGREIEVLREGMAQNGSYTLPINGLHWTPGYYLCMLRCDTGQKVIRLVKM</sequence>
<evidence type="ECO:0000313" key="1">
    <source>
        <dbReference type="EMBL" id="AXE19289.1"/>
    </source>
</evidence>
<dbReference type="PANTHER" id="PTHR43737">
    <property type="entry name" value="BLL7424 PROTEIN"/>
    <property type="match status" value="1"/>
</dbReference>
<evidence type="ECO:0008006" key="3">
    <source>
        <dbReference type="Google" id="ProtNLM"/>
    </source>
</evidence>
<dbReference type="KEGG" id="run:DR864_16795"/>
<evidence type="ECO:0000313" key="2">
    <source>
        <dbReference type="Proteomes" id="UP000251993"/>
    </source>
</evidence>
<gene>
    <name evidence="1" type="ORF">DR864_16795</name>
</gene>
<proteinExistence type="predicted"/>
<name>A0A344TKW8_9BACT</name>
<dbReference type="AlphaFoldDB" id="A0A344TKW8"/>